<gene>
    <name evidence="2" type="ORF">LCGC14_1273960</name>
</gene>
<accession>A0A0F9NDY2</accession>
<dbReference type="EMBL" id="LAZR01007178">
    <property type="protein sequence ID" value="KKM86935.1"/>
    <property type="molecule type" value="Genomic_DNA"/>
</dbReference>
<sequence length="131" mass="14951">MSIQEYECAVDGRMEVFLRSLDVPSTINCPDCGGSAPHVMSTLGRFNVQRGWDEKANDYRRNPYDQAKAQLTNLDRENQEHQDARPMRITEGMVQETAKQIDKTNRKPDDPHGMAVHKAAHQRAKANRKQT</sequence>
<dbReference type="AlphaFoldDB" id="A0A0F9NDY2"/>
<evidence type="ECO:0000313" key="2">
    <source>
        <dbReference type="EMBL" id="KKM86935.1"/>
    </source>
</evidence>
<evidence type="ECO:0000256" key="1">
    <source>
        <dbReference type="SAM" id="MobiDB-lite"/>
    </source>
</evidence>
<organism evidence="2">
    <name type="scientific">marine sediment metagenome</name>
    <dbReference type="NCBI Taxonomy" id="412755"/>
    <lineage>
        <taxon>unclassified sequences</taxon>
        <taxon>metagenomes</taxon>
        <taxon>ecological metagenomes</taxon>
    </lineage>
</organism>
<feature type="region of interest" description="Disordered" evidence="1">
    <location>
        <begin position="97"/>
        <end position="131"/>
    </location>
</feature>
<reference evidence="2" key="1">
    <citation type="journal article" date="2015" name="Nature">
        <title>Complex archaea that bridge the gap between prokaryotes and eukaryotes.</title>
        <authorList>
            <person name="Spang A."/>
            <person name="Saw J.H."/>
            <person name="Jorgensen S.L."/>
            <person name="Zaremba-Niedzwiedzka K."/>
            <person name="Martijn J."/>
            <person name="Lind A.E."/>
            <person name="van Eijk R."/>
            <person name="Schleper C."/>
            <person name="Guy L."/>
            <person name="Ettema T.J."/>
        </authorList>
    </citation>
    <scope>NUCLEOTIDE SEQUENCE</scope>
</reference>
<name>A0A0F9NDY2_9ZZZZ</name>
<proteinExistence type="predicted"/>
<comment type="caution">
    <text evidence="2">The sequence shown here is derived from an EMBL/GenBank/DDBJ whole genome shotgun (WGS) entry which is preliminary data.</text>
</comment>
<feature type="compositionally biased region" description="Basic residues" evidence="1">
    <location>
        <begin position="118"/>
        <end position="131"/>
    </location>
</feature>
<feature type="compositionally biased region" description="Basic and acidic residues" evidence="1">
    <location>
        <begin position="99"/>
        <end position="112"/>
    </location>
</feature>
<protein>
    <submittedName>
        <fullName evidence="2">Uncharacterized protein</fullName>
    </submittedName>
</protein>